<dbReference type="InterPro" id="IPR036390">
    <property type="entry name" value="WH_DNA-bd_sf"/>
</dbReference>
<protein>
    <submittedName>
        <fullName evidence="4">DeoR family transcriptional regulator</fullName>
    </submittedName>
</protein>
<dbReference type="PRINTS" id="PR00037">
    <property type="entry name" value="HTHLACR"/>
</dbReference>
<dbReference type="PANTHER" id="PTHR30363">
    <property type="entry name" value="HTH-TYPE TRANSCRIPTIONAL REGULATOR SRLR-RELATED"/>
    <property type="match status" value="1"/>
</dbReference>
<gene>
    <name evidence="4" type="ORF">ANBU17_29290</name>
</gene>
<dbReference type="SMART" id="SM01134">
    <property type="entry name" value="DeoRC"/>
    <property type="match status" value="1"/>
</dbReference>
<dbReference type="Gene3D" id="3.40.50.1360">
    <property type="match status" value="1"/>
</dbReference>
<dbReference type="GO" id="GO:0003700">
    <property type="term" value="F:DNA-binding transcription factor activity"/>
    <property type="evidence" value="ECO:0007669"/>
    <property type="project" value="InterPro"/>
</dbReference>
<dbReference type="Gene3D" id="1.10.10.10">
    <property type="entry name" value="Winged helix-like DNA-binding domain superfamily/Winged helix DNA-binding domain"/>
    <property type="match status" value="1"/>
</dbReference>
<keyword evidence="5" id="KW-1185">Reference proteome</keyword>
<sequence>MFAQERREQIIKYLKEKKRVEVKDLEKIFQVSGATLRTDLRELEKEGRLVRTHGGALYREEEVQREDLPKSRKNQAEKQLIAREAVKYICEGDVIILDSGSTTLELARELKDARNLKIITNDLQIALELQENLWIDLYLVGGRVRNGFRLTHGSIGIDFLRGISAHKVFSSPNALSVYDGPTTSNEEMRAVKQQMMKAAREAYMLCDSSKIGKKAFCKFADISDFCRIITDDGISQRDRDILERKDTILTVCKKESA</sequence>
<evidence type="ECO:0000313" key="4">
    <source>
        <dbReference type="EMBL" id="GFO86582.1"/>
    </source>
</evidence>
<dbReference type="PANTHER" id="PTHR30363:SF46">
    <property type="entry name" value="LYSR FAMILY TRANSCRIPTIONAL REGULATOR"/>
    <property type="match status" value="1"/>
</dbReference>
<name>A0A916Q982_9FIRM</name>
<dbReference type="AlphaFoldDB" id="A0A916Q982"/>
<dbReference type="InterPro" id="IPR037171">
    <property type="entry name" value="NagB/RpiA_transferase-like"/>
</dbReference>
<dbReference type="Proteomes" id="UP000613208">
    <property type="component" value="Unassembled WGS sequence"/>
</dbReference>
<dbReference type="InterPro" id="IPR050313">
    <property type="entry name" value="Carb_Metab_HTH_regulators"/>
</dbReference>
<dbReference type="Pfam" id="PF00455">
    <property type="entry name" value="DeoRC"/>
    <property type="match status" value="1"/>
</dbReference>
<proteinExistence type="predicted"/>
<evidence type="ECO:0000259" key="3">
    <source>
        <dbReference type="PROSITE" id="PS51000"/>
    </source>
</evidence>
<dbReference type="RefSeq" id="WP_201312234.1">
    <property type="nucleotide sequence ID" value="NZ_BLYI01000069.1"/>
</dbReference>
<dbReference type="InterPro" id="IPR014036">
    <property type="entry name" value="DeoR-like_C"/>
</dbReference>
<accession>A0A916Q982</accession>
<keyword evidence="2" id="KW-0804">Transcription</keyword>
<keyword evidence="1" id="KW-0805">Transcription regulation</keyword>
<feature type="domain" description="HTH deoR-type" evidence="3">
    <location>
        <begin position="3"/>
        <end position="58"/>
    </location>
</feature>
<dbReference type="SUPFAM" id="SSF100950">
    <property type="entry name" value="NagB/RpiA/CoA transferase-like"/>
    <property type="match status" value="1"/>
</dbReference>
<dbReference type="PROSITE" id="PS51000">
    <property type="entry name" value="HTH_DEOR_2"/>
    <property type="match status" value="1"/>
</dbReference>
<evidence type="ECO:0000256" key="1">
    <source>
        <dbReference type="ARBA" id="ARBA00023015"/>
    </source>
</evidence>
<evidence type="ECO:0000313" key="5">
    <source>
        <dbReference type="Proteomes" id="UP000613208"/>
    </source>
</evidence>
<evidence type="ECO:0000256" key="2">
    <source>
        <dbReference type="ARBA" id="ARBA00023163"/>
    </source>
</evidence>
<dbReference type="SMART" id="SM00420">
    <property type="entry name" value="HTH_DEOR"/>
    <property type="match status" value="1"/>
</dbReference>
<reference evidence="4" key="1">
    <citation type="submission" date="2020-06" db="EMBL/GenBank/DDBJ databases">
        <title>Characterization of fructooligosaccharide metabolism and fructooligosaccharide-degrading enzymes in human commensal butyrate producers.</title>
        <authorList>
            <person name="Tanno H."/>
            <person name="Fujii T."/>
            <person name="Hirano K."/>
            <person name="Maeno S."/>
            <person name="Tonozuka T."/>
            <person name="Sakamoto M."/>
            <person name="Ohkuma M."/>
            <person name="Tochio T."/>
            <person name="Endo A."/>
        </authorList>
    </citation>
    <scope>NUCLEOTIDE SEQUENCE</scope>
    <source>
        <strain evidence="4">JCM 17466</strain>
    </source>
</reference>
<dbReference type="InterPro" id="IPR001034">
    <property type="entry name" value="DeoR_HTH"/>
</dbReference>
<dbReference type="SUPFAM" id="SSF46785">
    <property type="entry name" value="Winged helix' DNA-binding domain"/>
    <property type="match status" value="1"/>
</dbReference>
<dbReference type="EMBL" id="BLYI01000069">
    <property type="protein sequence ID" value="GFO86582.1"/>
    <property type="molecule type" value="Genomic_DNA"/>
</dbReference>
<dbReference type="Pfam" id="PF08220">
    <property type="entry name" value="HTH_DeoR"/>
    <property type="match status" value="1"/>
</dbReference>
<comment type="caution">
    <text evidence="4">The sequence shown here is derived from an EMBL/GenBank/DDBJ whole genome shotgun (WGS) entry which is preliminary data.</text>
</comment>
<organism evidence="4 5">
    <name type="scientific">Anaerostipes butyraticus</name>
    <dbReference type="NCBI Taxonomy" id="645466"/>
    <lineage>
        <taxon>Bacteria</taxon>
        <taxon>Bacillati</taxon>
        <taxon>Bacillota</taxon>
        <taxon>Clostridia</taxon>
        <taxon>Lachnospirales</taxon>
        <taxon>Lachnospiraceae</taxon>
        <taxon>Anaerostipes</taxon>
    </lineage>
</organism>
<dbReference type="InterPro" id="IPR036388">
    <property type="entry name" value="WH-like_DNA-bd_sf"/>
</dbReference>